<dbReference type="GO" id="GO:0000175">
    <property type="term" value="F:3'-5'-RNA exonuclease activity"/>
    <property type="evidence" value="ECO:0007669"/>
    <property type="project" value="TreeGrafter"/>
</dbReference>
<dbReference type="Gene3D" id="2.40.50.690">
    <property type="match status" value="1"/>
</dbReference>
<evidence type="ECO:0000256" key="10">
    <source>
        <dbReference type="RuleBase" id="RU003901"/>
    </source>
</evidence>
<dbReference type="GO" id="GO:0006402">
    <property type="term" value="P:mRNA catabolic process"/>
    <property type="evidence" value="ECO:0007669"/>
    <property type="project" value="TreeGrafter"/>
</dbReference>
<dbReference type="InterPro" id="IPR012340">
    <property type="entry name" value="NA-bd_OB-fold"/>
</dbReference>
<feature type="domain" description="RNB" evidence="13">
    <location>
        <begin position="616"/>
        <end position="972"/>
    </location>
</feature>
<dbReference type="InterPro" id="IPR022966">
    <property type="entry name" value="RNase_II/R_CS"/>
</dbReference>
<dbReference type="GO" id="GO:0010587">
    <property type="term" value="P:miRNA catabolic process"/>
    <property type="evidence" value="ECO:0007669"/>
    <property type="project" value="TreeGrafter"/>
</dbReference>
<protein>
    <submittedName>
        <fullName evidence="14">RNB domain-containing protein</fullName>
    </submittedName>
</protein>
<dbReference type="SMART" id="SM00955">
    <property type="entry name" value="RNB"/>
    <property type="match status" value="1"/>
</dbReference>
<reference evidence="14" key="1">
    <citation type="submission" date="2022-01" db="EMBL/GenBank/DDBJ databases">
        <title>Genome Sequence Resource for Two Populations of Ditylenchus destructor, the Migratory Endoparasitic Phytonematode.</title>
        <authorList>
            <person name="Zhang H."/>
            <person name="Lin R."/>
            <person name="Xie B."/>
        </authorList>
    </citation>
    <scope>NUCLEOTIDE SEQUENCE</scope>
    <source>
        <strain evidence="14">BazhouSP</strain>
    </source>
</reference>
<gene>
    <name evidence="14" type="ORF">DdX_06402</name>
</gene>
<evidence type="ECO:0000256" key="9">
    <source>
        <dbReference type="ARBA" id="ARBA00022884"/>
    </source>
</evidence>
<keyword evidence="12" id="KW-1133">Transmembrane helix</keyword>
<keyword evidence="9" id="KW-0694">RNA-binding</keyword>
<evidence type="ECO:0000256" key="4">
    <source>
        <dbReference type="ARBA" id="ARBA00022722"/>
    </source>
</evidence>
<evidence type="ECO:0000256" key="12">
    <source>
        <dbReference type="SAM" id="Phobius"/>
    </source>
</evidence>
<dbReference type="InterPro" id="IPR033771">
    <property type="entry name" value="Rrp44_CSD1"/>
</dbReference>
<evidence type="ECO:0000256" key="5">
    <source>
        <dbReference type="ARBA" id="ARBA00022723"/>
    </source>
</evidence>
<dbReference type="Pfam" id="PF00773">
    <property type="entry name" value="RNB"/>
    <property type="match status" value="1"/>
</dbReference>
<keyword evidence="6" id="KW-0378">Hydrolase</keyword>
<evidence type="ECO:0000313" key="14">
    <source>
        <dbReference type="EMBL" id="KAI1717993.1"/>
    </source>
</evidence>
<dbReference type="PANTHER" id="PTHR23355:SF9">
    <property type="entry name" value="DIS3-LIKE EXONUCLEASE 2"/>
    <property type="match status" value="1"/>
</dbReference>
<keyword evidence="12" id="KW-0472">Membrane</keyword>
<dbReference type="Gene3D" id="2.40.50.700">
    <property type="match status" value="1"/>
</dbReference>
<proteinExistence type="inferred from homology"/>
<dbReference type="GO" id="GO:0046872">
    <property type="term" value="F:metal ion binding"/>
    <property type="evidence" value="ECO:0007669"/>
    <property type="project" value="UniProtKB-KW"/>
</dbReference>
<dbReference type="EMBL" id="JAKKPZ010000008">
    <property type="protein sequence ID" value="KAI1717993.1"/>
    <property type="molecule type" value="Genomic_DNA"/>
</dbReference>
<keyword evidence="5" id="KW-0479">Metal-binding</keyword>
<keyword evidence="8" id="KW-0460">Magnesium</keyword>
<dbReference type="Pfam" id="PF17849">
    <property type="entry name" value="OB_Dis3"/>
    <property type="match status" value="1"/>
</dbReference>
<evidence type="ECO:0000256" key="2">
    <source>
        <dbReference type="ARBA" id="ARBA00005785"/>
    </source>
</evidence>
<evidence type="ECO:0000256" key="1">
    <source>
        <dbReference type="ARBA" id="ARBA00004496"/>
    </source>
</evidence>
<evidence type="ECO:0000256" key="7">
    <source>
        <dbReference type="ARBA" id="ARBA00022839"/>
    </source>
</evidence>
<evidence type="ECO:0000256" key="8">
    <source>
        <dbReference type="ARBA" id="ARBA00022842"/>
    </source>
</evidence>
<dbReference type="FunFam" id="2.40.50.700:FF:000003">
    <property type="entry name" value="DIS3-like exonuclease 2"/>
    <property type="match status" value="1"/>
</dbReference>
<keyword evidence="3" id="KW-0963">Cytoplasm</keyword>
<dbReference type="Gene3D" id="2.40.50.140">
    <property type="entry name" value="Nucleic acid-binding proteins"/>
    <property type="match status" value="1"/>
</dbReference>
<dbReference type="GO" id="GO:0000932">
    <property type="term" value="C:P-body"/>
    <property type="evidence" value="ECO:0007669"/>
    <property type="project" value="TreeGrafter"/>
</dbReference>
<evidence type="ECO:0000256" key="3">
    <source>
        <dbReference type="ARBA" id="ARBA00022490"/>
    </source>
</evidence>
<dbReference type="Pfam" id="PF17216">
    <property type="entry name" value="Rrp44_CSD1"/>
    <property type="match status" value="1"/>
</dbReference>
<comment type="subcellular location">
    <subcellularLocation>
        <location evidence="1">Cytoplasm</location>
    </subcellularLocation>
</comment>
<dbReference type="PROSITE" id="PS01175">
    <property type="entry name" value="RIBONUCLEASE_II"/>
    <property type="match status" value="1"/>
</dbReference>
<name>A0AAD4R5P4_9BILA</name>
<dbReference type="GO" id="GO:0008266">
    <property type="term" value="F:poly(U) RNA binding"/>
    <property type="evidence" value="ECO:0007669"/>
    <property type="project" value="UniProtKB-ARBA"/>
</dbReference>
<feature type="region of interest" description="Disordered" evidence="11">
    <location>
        <begin position="1"/>
        <end position="63"/>
    </location>
</feature>
<keyword evidence="15" id="KW-1185">Reference proteome</keyword>
<comment type="caution">
    <text evidence="14">The sequence shown here is derived from an EMBL/GenBank/DDBJ whole genome shotgun (WGS) entry which is preliminary data.</text>
</comment>
<keyword evidence="7" id="KW-0269">Exonuclease</keyword>
<comment type="similarity">
    <text evidence="2 10">Belongs to the RNR ribonuclease family.</text>
</comment>
<keyword evidence="4" id="KW-0540">Nuclease</keyword>
<dbReference type="InterPro" id="IPR041093">
    <property type="entry name" value="Dis3l2-like_C"/>
</dbReference>
<feature type="compositionally biased region" description="Polar residues" evidence="11">
    <location>
        <begin position="38"/>
        <end position="58"/>
    </location>
</feature>
<feature type="transmembrane region" description="Helical" evidence="12">
    <location>
        <begin position="1021"/>
        <end position="1042"/>
    </location>
</feature>
<dbReference type="AlphaFoldDB" id="A0AAD4R5P4"/>
<sequence>MSDERDEVESTHSFLELNLAHDSQEEDGNAGGDRNAESNRASRSGKPSNDHQFNSSKLGNFGTPIRTQLNARFGTGANISSPSTRRSGSEFRMAPQYPTFRPDVPPPMGPSSFSQPSYMQSEVFLAALAAANTAMKEQEQRNKRRSFHDMGHLANNTYTCPKCTYSSSNDQQMSSHIASPHGAPRMRQFLPYDNSNRRHSGVPDLGLLVQSAFSPPMQQPLPQKVRKPYFMPYITGDIASRGLKNGSFIKGTLRVNKRNFEEAFIDNPDGDDQQDIMILGVHDRNRALDGDMVVLKIKERSEWIIRDAMYMAWRSGQLNMACDEDGQPISVPPVPNSEKEHNFEVLQFLPDTYDKLLVLYKINQPISMPKNKRYPKEVMLKLGVEVAVSLKNYANDEKKPSYLLQEDLMKRIRNLSIEKDYVRSTAAPPITPRRASGALDGMRRNSPAEVEPQRRLNYRILSEMPIEDWGIPDVCLQKTAMVVYIAEQKNSRIAVGQLKVMADGNRKWALFSPNDSRMPRMMIPSEQLPDGFYERPQDYAKYIFVASIVDWPETAQFARGKLYKHLGMVGDIEAETEGLLIANSVDTREFSRAALDSLPFTDANEWEIDQKEYKYRKDFRNQTVFTIDPKTARDLDDALHVERISDCDGKGTPGWEVGVHIADVSYFLDMNTELDIWAACRANSVYLVHKVVPMLPRILSEELCSLNPGRDRLTFSVVWKMNDDADIMDEWFGRSIIHSCSKLFYEHAQEIITHPEKDAKDLELPELFNEKTADKVKESVSNLFELSQLLKKKRVEGGSLRLDQPKLKFALDQETGMPYGVSLDKREEANHLVEEFMLLANIAVAKKISAAFPKIALLRRHGAPKSRTLREVARKCTQLSFPISVDSSKDLASSLFKYASDPTLKDTVHPVLVHMLMKSMVLAKYFCTGKVQSESDYHHFALSVDRYTHFTSPIRRYPDVVVHRLLAAALGYIPPPGYTIKQIAAIAERSNDRKMTAKAIYEANSEMFFGLLINRIGSVEALGVVVGILDLAFDVLLVKYGIIRRVYMNRLKLAREPRFVEGFPGALILRWDPAVFDDKKKQGDNGSNAIQPDQTIRVLSIVRVILTSTADPSKFSAVIMPSPDDQPLTFEDVMTYMESECDLDKNVA</sequence>
<dbReference type="SUPFAM" id="SSF50249">
    <property type="entry name" value="Nucleic acid-binding proteins"/>
    <property type="match status" value="2"/>
</dbReference>
<feature type="region of interest" description="Disordered" evidence="11">
    <location>
        <begin position="427"/>
        <end position="448"/>
    </location>
</feature>
<dbReference type="Proteomes" id="UP001201812">
    <property type="component" value="Unassembled WGS sequence"/>
</dbReference>
<dbReference type="InterPro" id="IPR050180">
    <property type="entry name" value="RNR_Ribonuclease"/>
</dbReference>
<keyword evidence="12" id="KW-0812">Transmembrane</keyword>
<evidence type="ECO:0000256" key="11">
    <source>
        <dbReference type="SAM" id="MobiDB-lite"/>
    </source>
</evidence>
<dbReference type="PANTHER" id="PTHR23355">
    <property type="entry name" value="RIBONUCLEASE"/>
    <property type="match status" value="1"/>
</dbReference>
<dbReference type="Pfam" id="PF17877">
    <property type="entry name" value="Dis3l2_C_term"/>
    <property type="match status" value="1"/>
</dbReference>
<organism evidence="14 15">
    <name type="scientific">Ditylenchus destructor</name>
    <dbReference type="NCBI Taxonomy" id="166010"/>
    <lineage>
        <taxon>Eukaryota</taxon>
        <taxon>Metazoa</taxon>
        <taxon>Ecdysozoa</taxon>
        <taxon>Nematoda</taxon>
        <taxon>Chromadorea</taxon>
        <taxon>Rhabditida</taxon>
        <taxon>Tylenchina</taxon>
        <taxon>Tylenchomorpha</taxon>
        <taxon>Sphaerularioidea</taxon>
        <taxon>Anguinidae</taxon>
        <taxon>Anguininae</taxon>
        <taxon>Ditylenchus</taxon>
    </lineage>
</organism>
<dbReference type="InterPro" id="IPR041505">
    <property type="entry name" value="Dis3_CSD2"/>
</dbReference>
<dbReference type="InterPro" id="IPR001900">
    <property type="entry name" value="RNase_II/R"/>
</dbReference>
<evidence type="ECO:0000259" key="13">
    <source>
        <dbReference type="SMART" id="SM00955"/>
    </source>
</evidence>
<evidence type="ECO:0000256" key="6">
    <source>
        <dbReference type="ARBA" id="ARBA00022801"/>
    </source>
</evidence>
<evidence type="ECO:0000313" key="15">
    <source>
        <dbReference type="Proteomes" id="UP001201812"/>
    </source>
</evidence>
<accession>A0AAD4R5P4</accession>